<sequence length="49" mass="5250">MITAEQTILAISHIEADIAHDGQEAIDALEPSILSISTYPCAEIPPRTC</sequence>
<dbReference type="Proteomes" id="UP000583419">
    <property type="component" value="Unassembled WGS sequence"/>
</dbReference>
<proteinExistence type="predicted"/>
<protein>
    <submittedName>
        <fullName evidence="1">Uncharacterized protein</fullName>
    </submittedName>
</protein>
<comment type="caution">
    <text evidence="1">The sequence shown here is derived from an EMBL/GenBank/DDBJ whole genome shotgun (WGS) entry which is preliminary data.</text>
</comment>
<evidence type="ECO:0000313" key="1">
    <source>
        <dbReference type="EMBL" id="NMF02752.1"/>
    </source>
</evidence>
<dbReference type="EMBL" id="JABAGJ010000007">
    <property type="protein sequence ID" value="NMF02752.1"/>
    <property type="molecule type" value="Genomic_DNA"/>
</dbReference>
<organism evidence="1 2">
    <name type="scientific">Bifidobacterium boum</name>
    <dbReference type="NCBI Taxonomy" id="78343"/>
    <lineage>
        <taxon>Bacteria</taxon>
        <taxon>Bacillati</taxon>
        <taxon>Actinomycetota</taxon>
        <taxon>Actinomycetes</taxon>
        <taxon>Bifidobacteriales</taxon>
        <taxon>Bifidobacteriaceae</taxon>
        <taxon>Bifidobacterium</taxon>
    </lineage>
</organism>
<gene>
    <name evidence="1" type="ORF">HF843_06150</name>
</gene>
<accession>A0A848D5W6</accession>
<dbReference type="RefSeq" id="WP_168973770.1">
    <property type="nucleotide sequence ID" value="NZ_JABAGJ010000007.1"/>
</dbReference>
<dbReference type="AlphaFoldDB" id="A0A848D5W6"/>
<evidence type="ECO:0000313" key="2">
    <source>
        <dbReference type="Proteomes" id="UP000583419"/>
    </source>
</evidence>
<name>A0A848D5W6_9BIFI</name>
<reference evidence="1 2" key="1">
    <citation type="submission" date="2020-04" db="EMBL/GenBank/DDBJ databases">
        <authorList>
            <person name="Hitch T.C.A."/>
            <person name="Wylensek D."/>
            <person name="Clavel T."/>
        </authorList>
    </citation>
    <scope>NUCLEOTIDE SEQUENCE [LARGE SCALE GENOMIC DNA]</scope>
    <source>
        <strain evidence="1 2">WCA-130-P53-4B</strain>
    </source>
</reference>